<keyword evidence="11" id="KW-0479">Metal-binding</keyword>
<proteinExistence type="inferred from homology"/>
<dbReference type="InterPro" id="IPR027417">
    <property type="entry name" value="P-loop_NTPase"/>
</dbReference>
<feature type="binding site" evidence="11">
    <location>
        <position position="22"/>
    </location>
    <ligand>
        <name>Mg(2+)</name>
        <dbReference type="ChEBI" id="CHEBI:18420"/>
    </ligand>
</feature>
<feature type="binding site" evidence="11">
    <location>
        <position position="40"/>
    </location>
    <ligand>
        <name>substrate</name>
    </ligand>
</feature>
<comment type="cofactor">
    <cofactor evidence="11">
        <name>Mg(2+)</name>
        <dbReference type="ChEBI" id="CHEBI:18420"/>
    </cofactor>
    <text evidence="11">Binds 1 Mg(2+) ion per subunit.</text>
</comment>
<evidence type="ECO:0000313" key="12">
    <source>
        <dbReference type="EMBL" id="GAA5482634.1"/>
    </source>
</evidence>
<evidence type="ECO:0000256" key="6">
    <source>
        <dbReference type="ARBA" id="ARBA00022741"/>
    </source>
</evidence>
<evidence type="ECO:0000313" key="13">
    <source>
        <dbReference type="Proteomes" id="UP001476282"/>
    </source>
</evidence>
<keyword evidence="5 11" id="KW-0808">Transferase</keyword>
<keyword evidence="9 11" id="KW-0057">Aromatic amino acid biosynthesis</keyword>
<dbReference type="SUPFAM" id="SSF52540">
    <property type="entry name" value="P-loop containing nucleoside triphosphate hydrolases"/>
    <property type="match status" value="1"/>
</dbReference>
<feature type="binding site" evidence="11">
    <location>
        <begin position="18"/>
        <end position="23"/>
    </location>
    <ligand>
        <name>ATP</name>
        <dbReference type="ChEBI" id="CHEBI:30616"/>
    </ligand>
</feature>
<dbReference type="Pfam" id="PF01202">
    <property type="entry name" value="SKI"/>
    <property type="match status" value="1"/>
</dbReference>
<dbReference type="PANTHER" id="PTHR21087">
    <property type="entry name" value="SHIKIMATE KINASE"/>
    <property type="match status" value="1"/>
</dbReference>
<dbReference type="GO" id="GO:0016301">
    <property type="term" value="F:kinase activity"/>
    <property type="evidence" value="ECO:0007669"/>
    <property type="project" value="UniProtKB-KW"/>
</dbReference>
<gene>
    <name evidence="11 12" type="primary">aroK</name>
    <name evidence="12" type="ORF">Hsar01_01857</name>
</gene>
<dbReference type="InterPro" id="IPR031322">
    <property type="entry name" value="Shikimate/glucono_kinase"/>
</dbReference>
<comment type="caution">
    <text evidence="12">The sequence shown here is derived from an EMBL/GenBank/DDBJ whole genome shotgun (WGS) entry which is preliminary data.</text>
</comment>
<protein>
    <recommendedName>
        <fullName evidence="3 11">Shikimate kinase</fullName>
        <shortName evidence="11">SK</shortName>
        <ecNumber evidence="3 11">2.7.1.71</ecNumber>
    </recommendedName>
</protein>
<dbReference type="EC" id="2.7.1.71" evidence="3 11"/>
<feature type="binding site" evidence="11">
    <location>
        <position position="125"/>
    </location>
    <ligand>
        <name>ATP</name>
        <dbReference type="ChEBI" id="CHEBI:30616"/>
    </ligand>
</feature>
<comment type="caution">
    <text evidence="11">Lacks conserved residue(s) required for the propagation of feature annotation.</text>
</comment>
<dbReference type="HAMAP" id="MF_00109">
    <property type="entry name" value="Shikimate_kinase"/>
    <property type="match status" value="1"/>
</dbReference>
<dbReference type="CDD" id="cd00464">
    <property type="entry name" value="SK"/>
    <property type="match status" value="1"/>
</dbReference>
<evidence type="ECO:0000256" key="9">
    <source>
        <dbReference type="ARBA" id="ARBA00023141"/>
    </source>
</evidence>
<dbReference type="EMBL" id="BAABRI010000009">
    <property type="protein sequence ID" value="GAA5482634.1"/>
    <property type="molecule type" value="Genomic_DNA"/>
</dbReference>
<sequence length="180" mass="19848">MNPASGLPRNIVLIGFMGCGKTTIGRILARMLGCPFVDLDLLIEQKAGMPISRIFSERGEAYFRLVEAAVLHELAAPGPPRIISTGGGIITRRRSRTLLKQLGYVVWLQAPVDTILERTGRNRDRPLLETDDPAARIQALLDQRMPLYRASADLEIDTAGLDPEETACGILESARYHFAH</sequence>
<keyword evidence="11" id="KW-0963">Cytoplasm</keyword>
<feature type="binding site" evidence="11">
    <location>
        <position position="144"/>
    </location>
    <ligand>
        <name>substrate</name>
    </ligand>
</feature>
<reference evidence="12 13" key="1">
    <citation type="submission" date="2024-02" db="EMBL/GenBank/DDBJ databases">
        <title>Haloferula sargassicola NBRC 104335.</title>
        <authorList>
            <person name="Ichikawa N."/>
            <person name="Katano-Makiyama Y."/>
            <person name="Hidaka K."/>
        </authorList>
    </citation>
    <scope>NUCLEOTIDE SEQUENCE [LARGE SCALE GENOMIC DNA]</scope>
    <source>
        <strain evidence="12 13">NBRC 104335</strain>
    </source>
</reference>
<dbReference type="RefSeq" id="WP_353566770.1">
    <property type="nucleotide sequence ID" value="NZ_BAABRI010000009.1"/>
</dbReference>
<comment type="similarity">
    <text evidence="2 11">Belongs to the shikimate kinase family.</text>
</comment>
<evidence type="ECO:0000256" key="1">
    <source>
        <dbReference type="ARBA" id="ARBA00004842"/>
    </source>
</evidence>
<accession>A0ABP9UMT9</accession>
<dbReference type="InterPro" id="IPR023000">
    <property type="entry name" value="Shikimate_kinase_CS"/>
</dbReference>
<comment type="subunit">
    <text evidence="11">Monomer.</text>
</comment>
<dbReference type="PRINTS" id="PR01100">
    <property type="entry name" value="SHIKIMTKNASE"/>
</dbReference>
<keyword evidence="8 11" id="KW-0067">ATP-binding</keyword>
<dbReference type="Gene3D" id="3.40.50.300">
    <property type="entry name" value="P-loop containing nucleotide triphosphate hydrolases"/>
    <property type="match status" value="1"/>
</dbReference>
<comment type="pathway">
    <text evidence="1 11">Metabolic intermediate biosynthesis; chorismate biosynthesis; chorismate from D-erythrose 4-phosphate and phosphoenolpyruvate: step 5/7.</text>
</comment>
<evidence type="ECO:0000256" key="7">
    <source>
        <dbReference type="ARBA" id="ARBA00022777"/>
    </source>
</evidence>
<dbReference type="Proteomes" id="UP001476282">
    <property type="component" value="Unassembled WGS sequence"/>
</dbReference>
<evidence type="ECO:0000256" key="3">
    <source>
        <dbReference type="ARBA" id="ARBA00012154"/>
    </source>
</evidence>
<evidence type="ECO:0000256" key="5">
    <source>
        <dbReference type="ARBA" id="ARBA00022679"/>
    </source>
</evidence>
<organism evidence="12 13">
    <name type="scientific">Haloferula sargassicola</name>
    <dbReference type="NCBI Taxonomy" id="490096"/>
    <lineage>
        <taxon>Bacteria</taxon>
        <taxon>Pseudomonadati</taxon>
        <taxon>Verrucomicrobiota</taxon>
        <taxon>Verrucomicrobiia</taxon>
        <taxon>Verrucomicrobiales</taxon>
        <taxon>Verrucomicrobiaceae</taxon>
        <taxon>Haloferula</taxon>
    </lineage>
</organism>
<feature type="binding site" evidence="11">
    <location>
        <position position="87"/>
    </location>
    <ligand>
        <name>substrate</name>
    </ligand>
</feature>
<keyword evidence="13" id="KW-1185">Reference proteome</keyword>
<comment type="catalytic activity">
    <reaction evidence="10 11">
        <text>shikimate + ATP = 3-phosphoshikimate + ADP + H(+)</text>
        <dbReference type="Rhea" id="RHEA:13121"/>
        <dbReference type="ChEBI" id="CHEBI:15378"/>
        <dbReference type="ChEBI" id="CHEBI:30616"/>
        <dbReference type="ChEBI" id="CHEBI:36208"/>
        <dbReference type="ChEBI" id="CHEBI:145989"/>
        <dbReference type="ChEBI" id="CHEBI:456216"/>
        <dbReference type="EC" id="2.7.1.71"/>
    </reaction>
</comment>
<keyword evidence="6 11" id="KW-0547">Nucleotide-binding</keyword>
<keyword evidence="4 11" id="KW-0028">Amino-acid biosynthesis</keyword>
<name>A0ABP9UMT9_9BACT</name>
<comment type="function">
    <text evidence="11">Catalyzes the specific phosphorylation of the 3-hydroxyl group of shikimic acid using ATP as a cosubstrate.</text>
</comment>
<comment type="subcellular location">
    <subcellularLocation>
        <location evidence="11">Cytoplasm</location>
    </subcellularLocation>
</comment>
<evidence type="ECO:0000256" key="8">
    <source>
        <dbReference type="ARBA" id="ARBA00022840"/>
    </source>
</evidence>
<dbReference type="InterPro" id="IPR000623">
    <property type="entry name" value="Shikimate_kinase/TSH1"/>
</dbReference>
<keyword evidence="7 11" id="KW-0418">Kinase</keyword>
<dbReference type="PROSITE" id="PS01128">
    <property type="entry name" value="SHIKIMATE_KINASE"/>
    <property type="match status" value="1"/>
</dbReference>
<keyword evidence="11" id="KW-0460">Magnesium</keyword>
<evidence type="ECO:0000256" key="11">
    <source>
        <dbReference type="HAMAP-Rule" id="MF_00109"/>
    </source>
</evidence>
<dbReference type="PANTHER" id="PTHR21087:SF16">
    <property type="entry name" value="SHIKIMATE KINASE 1, CHLOROPLASTIC"/>
    <property type="match status" value="1"/>
</dbReference>
<evidence type="ECO:0000256" key="4">
    <source>
        <dbReference type="ARBA" id="ARBA00022605"/>
    </source>
</evidence>
<evidence type="ECO:0000256" key="10">
    <source>
        <dbReference type="ARBA" id="ARBA00048567"/>
    </source>
</evidence>
<evidence type="ECO:0000256" key="2">
    <source>
        <dbReference type="ARBA" id="ARBA00006997"/>
    </source>
</evidence>
<feature type="binding site" evidence="11">
    <location>
        <position position="64"/>
    </location>
    <ligand>
        <name>substrate</name>
    </ligand>
</feature>